<accession>A0ABD1Z4F0</accession>
<name>A0ABD1Z4F0_9MARC</name>
<keyword evidence="2" id="KW-1185">Reference proteome</keyword>
<reference evidence="1 2" key="1">
    <citation type="submission" date="2024-09" db="EMBL/GenBank/DDBJ databases">
        <title>Chromosome-scale assembly of Riccia fluitans.</title>
        <authorList>
            <person name="Paukszto L."/>
            <person name="Sawicki J."/>
            <person name="Karawczyk K."/>
            <person name="Piernik-Szablinska J."/>
            <person name="Szczecinska M."/>
            <person name="Mazdziarz M."/>
        </authorList>
    </citation>
    <scope>NUCLEOTIDE SEQUENCE [LARGE SCALE GENOMIC DNA]</scope>
    <source>
        <strain evidence="1">Rf_01</strain>
        <tissue evidence="1">Aerial parts of the thallus</tissue>
    </source>
</reference>
<evidence type="ECO:0000313" key="2">
    <source>
        <dbReference type="Proteomes" id="UP001605036"/>
    </source>
</evidence>
<evidence type="ECO:0000313" key="1">
    <source>
        <dbReference type="EMBL" id="KAL2642645.1"/>
    </source>
</evidence>
<dbReference type="PANTHER" id="PTHR14352:SF2">
    <property type="entry name" value="HAUS AUGMIN-LIKE COMPLEX SUBUNIT 7"/>
    <property type="match status" value="1"/>
</dbReference>
<dbReference type="EMBL" id="JBHFFA010000002">
    <property type="protein sequence ID" value="KAL2642645.1"/>
    <property type="molecule type" value="Genomic_DNA"/>
</dbReference>
<dbReference type="InterPro" id="IPR029711">
    <property type="entry name" value="Haus7-like"/>
</dbReference>
<dbReference type="InterPro" id="IPR010604">
    <property type="entry name" value="Plant_AUG7"/>
</dbReference>
<organism evidence="1 2">
    <name type="scientific">Riccia fluitans</name>
    <dbReference type="NCBI Taxonomy" id="41844"/>
    <lineage>
        <taxon>Eukaryota</taxon>
        <taxon>Viridiplantae</taxon>
        <taxon>Streptophyta</taxon>
        <taxon>Embryophyta</taxon>
        <taxon>Marchantiophyta</taxon>
        <taxon>Marchantiopsida</taxon>
        <taxon>Marchantiidae</taxon>
        <taxon>Marchantiales</taxon>
        <taxon>Ricciaceae</taxon>
        <taxon>Riccia</taxon>
    </lineage>
</organism>
<evidence type="ECO:0008006" key="3">
    <source>
        <dbReference type="Google" id="ProtNLM"/>
    </source>
</evidence>
<protein>
    <recommendedName>
        <fullName evidence="3">AUGMIN subunit 7</fullName>
    </recommendedName>
</protein>
<sequence>MSKAGAGGGSGGGGGGSVMQEVHQKLVLLNYPRANVPFQSLLYAGTERYILLEWLFFKLLGEKSPFQRQGFIVDGGDTDEDGSRTQYLAEIAKFLGLTPTVDTEAIQGRGSYENRAEMLQLIVNLVEASLFAANSEWSVDEQVARDIQLVDAIAEKQAIILSDECKLFPGDVTGPTNLRVPDTSELEGKLTHHILEVARIQQIVDRHASKLNYNPDEDHKDAEAALRMQLEAFLEVAKAFDAIYMKEIRPWTHMMELPQLHGLGPAAARLLDSYKLLLQLLRNLKSLRESHAAVASVGADGVTEDLGSPTDGSTLGHLIGECEQALIVLNNGLSILSTSRSRVNGPMKVR</sequence>
<dbReference type="Proteomes" id="UP001605036">
    <property type="component" value="Unassembled WGS sequence"/>
</dbReference>
<gene>
    <name evidence="1" type="ORF">R1flu_010232</name>
</gene>
<dbReference type="Pfam" id="PF06694">
    <property type="entry name" value="Plant_NMP1"/>
    <property type="match status" value="1"/>
</dbReference>
<dbReference type="PANTHER" id="PTHR14352">
    <property type="entry name" value="HAUS AUGMIN-LIKE COMPLEX SUBUNIT 7"/>
    <property type="match status" value="1"/>
</dbReference>
<dbReference type="AlphaFoldDB" id="A0ABD1Z4F0"/>
<proteinExistence type="predicted"/>
<comment type="caution">
    <text evidence="1">The sequence shown here is derived from an EMBL/GenBank/DDBJ whole genome shotgun (WGS) entry which is preliminary data.</text>
</comment>